<name>A0A0F8YMF1_9ZZZZ</name>
<evidence type="ECO:0000313" key="1">
    <source>
        <dbReference type="EMBL" id="KKK49271.1"/>
    </source>
</evidence>
<dbReference type="AlphaFoldDB" id="A0A0F8YMF1"/>
<comment type="caution">
    <text evidence="1">The sequence shown here is derived from an EMBL/GenBank/DDBJ whole genome shotgun (WGS) entry which is preliminary data.</text>
</comment>
<reference evidence="1" key="1">
    <citation type="journal article" date="2015" name="Nature">
        <title>Complex archaea that bridge the gap between prokaryotes and eukaryotes.</title>
        <authorList>
            <person name="Spang A."/>
            <person name="Saw J.H."/>
            <person name="Jorgensen S.L."/>
            <person name="Zaremba-Niedzwiedzka K."/>
            <person name="Martijn J."/>
            <person name="Lind A.E."/>
            <person name="van Eijk R."/>
            <person name="Schleper C."/>
            <person name="Guy L."/>
            <person name="Ettema T.J."/>
        </authorList>
    </citation>
    <scope>NUCLEOTIDE SEQUENCE</scope>
</reference>
<dbReference type="EMBL" id="LAZR01068634">
    <property type="protein sequence ID" value="KKK49271.1"/>
    <property type="molecule type" value="Genomic_DNA"/>
</dbReference>
<gene>
    <name evidence="1" type="ORF">LCGC14_3136750</name>
</gene>
<feature type="non-terminal residue" evidence="1">
    <location>
        <position position="46"/>
    </location>
</feature>
<organism evidence="1">
    <name type="scientific">marine sediment metagenome</name>
    <dbReference type="NCBI Taxonomy" id="412755"/>
    <lineage>
        <taxon>unclassified sequences</taxon>
        <taxon>metagenomes</taxon>
        <taxon>ecological metagenomes</taxon>
    </lineage>
</organism>
<accession>A0A0F8YMF1</accession>
<proteinExistence type="predicted"/>
<sequence length="46" mass="5045">MSESENNDFKLKLDSIKTSHQFNSGAISSADSKARFLIIMVTLVIG</sequence>
<protein>
    <submittedName>
        <fullName evidence="1">Uncharacterized protein</fullName>
    </submittedName>
</protein>